<dbReference type="GO" id="GO:0061630">
    <property type="term" value="F:ubiquitin protein ligase activity"/>
    <property type="evidence" value="ECO:0007669"/>
    <property type="project" value="UniProtKB-EC"/>
</dbReference>
<dbReference type="PANTHER" id="PTHR20973">
    <property type="entry name" value="NON-SMC ELEMENT 1-RELATED"/>
    <property type="match status" value="1"/>
</dbReference>
<evidence type="ECO:0000256" key="1">
    <source>
        <dbReference type="RuleBase" id="RU368018"/>
    </source>
</evidence>
<keyword evidence="1" id="KW-0539">Nucleus</keyword>
<gene>
    <name evidence="3" type="ORF">HYH02_006939</name>
</gene>
<keyword evidence="1" id="KW-0863">Zinc-finger</keyword>
<feature type="region of interest" description="Disordered" evidence="2">
    <location>
        <begin position="167"/>
        <end position="199"/>
    </location>
</feature>
<dbReference type="GO" id="GO:0030915">
    <property type="term" value="C:Smc5-Smc6 complex"/>
    <property type="evidence" value="ECO:0007669"/>
    <property type="project" value="UniProtKB-UniRule"/>
</dbReference>
<dbReference type="GO" id="GO:0000724">
    <property type="term" value="P:double-strand break repair via homologous recombination"/>
    <property type="evidence" value="ECO:0007669"/>
    <property type="project" value="TreeGrafter"/>
</dbReference>
<dbReference type="Gene3D" id="1.10.10.10">
    <property type="entry name" value="Winged helix-like DNA-binding domain superfamily/Winged helix DNA-binding domain"/>
    <property type="match status" value="1"/>
</dbReference>
<keyword evidence="1" id="KW-0862">Zinc</keyword>
<name>A0A836B5Q2_9CHLO</name>
<reference evidence="3" key="1">
    <citation type="journal article" date="2020" name="bioRxiv">
        <title>Comparative genomics of Chlamydomonas.</title>
        <authorList>
            <person name="Craig R.J."/>
            <person name="Hasan A.R."/>
            <person name="Ness R.W."/>
            <person name="Keightley P.D."/>
        </authorList>
    </citation>
    <scope>NUCLEOTIDE SEQUENCE</scope>
    <source>
        <strain evidence="3">CCAP 11/173</strain>
    </source>
</reference>
<dbReference type="EMBL" id="JAEHOD010000018">
    <property type="protein sequence ID" value="KAG2448357.1"/>
    <property type="molecule type" value="Genomic_DNA"/>
</dbReference>
<protein>
    <recommendedName>
        <fullName evidence="1">Non-structural maintenance of chromosomes element 1 homolog</fullName>
        <ecNumber evidence="1">2.3.2.27</ecNumber>
    </recommendedName>
</protein>
<dbReference type="GO" id="GO:0008270">
    <property type="term" value="F:zinc ion binding"/>
    <property type="evidence" value="ECO:0007669"/>
    <property type="project" value="UniProtKB-KW"/>
</dbReference>
<proteinExistence type="inferred from homology"/>
<dbReference type="Proteomes" id="UP000613740">
    <property type="component" value="Unassembled WGS sequence"/>
</dbReference>
<comment type="catalytic activity">
    <reaction evidence="1">
        <text>S-ubiquitinyl-[E2 ubiquitin-conjugating enzyme]-L-cysteine + [acceptor protein]-L-lysine = [E2 ubiquitin-conjugating enzyme]-L-cysteine + N(6)-ubiquitinyl-[acceptor protein]-L-lysine.</text>
        <dbReference type="EC" id="2.3.2.27"/>
    </reaction>
</comment>
<feature type="compositionally biased region" description="Low complexity" evidence="2">
    <location>
        <begin position="1"/>
        <end position="27"/>
    </location>
</feature>
<dbReference type="InterPro" id="IPR011513">
    <property type="entry name" value="Nse1"/>
</dbReference>
<evidence type="ECO:0000313" key="3">
    <source>
        <dbReference type="EMBL" id="KAG2448357.1"/>
    </source>
</evidence>
<comment type="similarity">
    <text evidence="1">Belongs to the NSE1 family.</text>
</comment>
<evidence type="ECO:0000256" key="2">
    <source>
        <dbReference type="SAM" id="MobiDB-lite"/>
    </source>
</evidence>
<evidence type="ECO:0000313" key="4">
    <source>
        <dbReference type="Proteomes" id="UP000613740"/>
    </source>
</evidence>
<keyword evidence="1" id="KW-0833">Ubl conjugation pathway</keyword>
<feature type="region of interest" description="Disordered" evidence="2">
    <location>
        <begin position="1"/>
        <end position="31"/>
    </location>
</feature>
<dbReference type="AlphaFoldDB" id="A0A836B5Q2"/>
<dbReference type="InterPro" id="IPR036388">
    <property type="entry name" value="WH-like_DNA-bd_sf"/>
</dbReference>
<dbReference type="Pfam" id="PF07574">
    <property type="entry name" value="SMC_Nse1"/>
    <property type="match status" value="1"/>
</dbReference>
<dbReference type="OrthoDB" id="185455at2759"/>
<comment type="subunit">
    <text evidence="1">Component of the Smc5-Smc6 complex.</text>
</comment>
<accession>A0A836B5Q2</accession>
<comment type="subcellular location">
    <subcellularLocation>
        <location evidence="1">Nucleus</location>
    </subcellularLocation>
</comment>
<dbReference type="GO" id="GO:0005634">
    <property type="term" value="C:nucleus"/>
    <property type="evidence" value="ECO:0007669"/>
    <property type="project" value="UniProtKB-SubCell"/>
</dbReference>
<keyword evidence="1" id="KW-0808">Transferase</keyword>
<keyword evidence="1" id="KW-0234">DNA repair</keyword>
<sequence length="258" mass="27506">MPPRRANTAAAAGARAAQDAAAAGDDAGPSDRVPEYVAFTLIQAIMAEGYKQEQEVKSMVRRLLNKNDDGSYMAVLSKMQRDLQWLELTIERIKLPVNDEWYLCTVNKEPDQASMEMGSDFSIQERAYFDAVIDKIGSQPPEGGALIASVGGMTLKNVLPKPAATTAAAAGGAGGEPASQAAGGAQAAAGASGQSTKAKPMSLLEREEALNKLARQGWLYMPKDGHYTLGPRTLLELKDRVMSTLPAEAAERLSSDYM</sequence>
<keyword evidence="1" id="KW-0227">DNA damage</keyword>
<organism evidence="3 4">
    <name type="scientific">Chlamydomonas schloesseri</name>
    <dbReference type="NCBI Taxonomy" id="2026947"/>
    <lineage>
        <taxon>Eukaryota</taxon>
        <taxon>Viridiplantae</taxon>
        <taxon>Chlorophyta</taxon>
        <taxon>core chlorophytes</taxon>
        <taxon>Chlorophyceae</taxon>
        <taxon>CS clade</taxon>
        <taxon>Chlamydomonadales</taxon>
        <taxon>Chlamydomonadaceae</taxon>
        <taxon>Chlamydomonas</taxon>
    </lineage>
</organism>
<comment type="caution">
    <text evidence="3">The sequence shown here is derived from an EMBL/GenBank/DDBJ whole genome shotgun (WGS) entry which is preliminary data.</text>
</comment>
<keyword evidence="4" id="KW-1185">Reference proteome</keyword>
<keyword evidence="1" id="KW-0479">Metal-binding</keyword>
<dbReference type="EC" id="2.3.2.27" evidence="1"/>
<keyword evidence="1" id="KW-0233">DNA recombination</keyword>
<dbReference type="PANTHER" id="PTHR20973:SF0">
    <property type="entry name" value="NON-STRUCTURAL MAINTENANCE OF CHROMOSOMES ELEMENT 1 HOMOLOG"/>
    <property type="match status" value="1"/>
</dbReference>